<accession>A0ABV0BI86</accession>
<dbReference type="InterPro" id="IPR036663">
    <property type="entry name" value="Fumarylacetoacetase_C_sf"/>
</dbReference>
<keyword evidence="2" id="KW-0479">Metal-binding</keyword>
<dbReference type="SUPFAM" id="SSF56529">
    <property type="entry name" value="FAH"/>
    <property type="match status" value="1"/>
</dbReference>
<evidence type="ECO:0000259" key="3">
    <source>
        <dbReference type="Pfam" id="PF01557"/>
    </source>
</evidence>
<evidence type="ECO:0000256" key="1">
    <source>
        <dbReference type="ARBA" id="ARBA00010211"/>
    </source>
</evidence>
<evidence type="ECO:0000256" key="2">
    <source>
        <dbReference type="ARBA" id="ARBA00022723"/>
    </source>
</evidence>
<dbReference type="GO" id="GO:0016787">
    <property type="term" value="F:hydrolase activity"/>
    <property type="evidence" value="ECO:0007669"/>
    <property type="project" value="UniProtKB-KW"/>
</dbReference>
<dbReference type="PANTHER" id="PTHR42796">
    <property type="entry name" value="FUMARYLACETOACETATE HYDROLASE DOMAIN-CONTAINING PROTEIN 2A-RELATED"/>
    <property type="match status" value="1"/>
</dbReference>
<evidence type="ECO:0000313" key="5">
    <source>
        <dbReference type="Proteomes" id="UP001418637"/>
    </source>
</evidence>
<dbReference type="InterPro" id="IPR011234">
    <property type="entry name" value="Fumarylacetoacetase-like_C"/>
</dbReference>
<keyword evidence="4" id="KW-0378">Hydrolase</keyword>
<dbReference type="Proteomes" id="UP001418637">
    <property type="component" value="Unassembled WGS sequence"/>
</dbReference>
<keyword evidence="5" id="KW-1185">Reference proteome</keyword>
<comment type="caution">
    <text evidence="4">The sequence shown here is derived from an EMBL/GenBank/DDBJ whole genome shotgun (WGS) entry which is preliminary data.</text>
</comment>
<proteinExistence type="inferred from homology"/>
<sequence length="281" mass="30344">MRFVRFGPSGQEKPGVLDAQGVIRDISSIVHDIDGRSLAAGLQNTLAETALETLPVVPETERLGPCIGNIRSFIGVGMNYADHALETGAAIPTEPVLFNKAPSCINGPNDDIIIPRQSRKTDWEVELAIVIGKRASYISSLDAPSVIAGYCICNDLSEREFQMERGGTWNKGKSCPTFGPLGPWFVTADEIKDTQKLDMWLDLNGERMQTGNTSTMIFTVPYIVSYISQFMILEPGDVITTGTPPGVGMGQKPQRFLKPGDKLTLGIEGLGSQSAKVIGAE</sequence>
<comment type="similarity">
    <text evidence="1">Belongs to the FAH family.</text>
</comment>
<dbReference type="EMBL" id="JBBYXI010000002">
    <property type="protein sequence ID" value="MEN3930687.1"/>
    <property type="molecule type" value="Genomic_DNA"/>
</dbReference>
<dbReference type="RefSeq" id="WP_346336686.1">
    <property type="nucleotide sequence ID" value="NZ_JBBYXI010000002.1"/>
</dbReference>
<dbReference type="Pfam" id="PF01557">
    <property type="entry name" value="FAA_hydrolase"/>
    <property type="match status" value="1"/>
</dbReference>
<protein>
    <submittedName>
        <fullName evidence="4">Fumarylacetoacetate hydrolase family protein</fullName>
    </submittedName>
</protein>
<gene>
    <name evidence="4" type="ORF">WJT86_06360</name>
</gene>
<feature type="domain" description="Fumarylacetoacetase-like C-terminal" evidence="3">
    <location>
        <begin position="73"/>
        <end position="277"/>
    </location>
</feature>
<reference evidence="4 5" key="1">
    <citation type="submission" date="2024-04" db="EMBL/GenBank/DDBJ databases">
        <title>A novel species isolated from cricket.</title>
        <authorList>
            <person name="Wang H.-C."/>
        </authorList>
    </citation>
    <scope>NUCLEOTIDE SEQUENCE [LARGE SCALE GENOMIC DNA]</scope>
    <source>
        <strain evidence="4 5">WL0021</strain>
    </source>
</reference>
<dbReference type="Gene3D" id="3.90.850.10">
    <property type="entry name" value="Fumarylacetoacetase-like, C-terminal domain"/>
    <property type="match status" value="1"/>
</dbReference>
<organism evidence="4 5">
    <name type="scientific">Hohaiivirga grylli</name>
    <dbReference type="NCBI Taxonomy" id="3133970"/>
    <lineage>
        <taxon>Bacteria</taxon>
        <taxon>Pseudomonadati</taxon>
        <taxon>Pseudomonadota</taxon>
        <taxon>Alphaproteobacteria</taxon>
        <taxon>Hyphomicrobiales</taxon>
        <taxon>Methylobacteriaceae</taxon>
        <taxon>Hohaiivirga</taxon>
    </lineage>
</organism>
<name>A0ABV0BI86_9HYPH</name>
<dbReference type="PANTHER" id="PTHR42796:SF4">
    <property type="entry name" value="FUMARYLACETOACETATE HYDROLASE DOMAIN-CONTAINING PROTEIN 2A"/>
    <property type="match status" value="1"/>
</dbReference>
<evidence type="ECO:0000313" key="4">
    <source>
        <dbReference type="EMBL" id="MEN3930687.1"/>
    </source>
</evidence>
<dbReference type="InterPro" id="IPR051121">
    <property type="entry name" value="FAH"/>
</dbReference>